<evidence type="ECO:0000256" key="4">
    <source>
        <dbReference type="ARBA" id="ARBA00022741"/>
    </source>
</evidence>
<evidence type="ECO:0000313" key="16">
    <source>
        <dbReference type="Proteomes" id="UP001465331"/>
    </source>
</evidence>
<name>A0ABV2A9C7_9GAMM</name>
<feature type="binding site" evidence="10">
    <location>
        <begin position="105"/>
        <end position="111"/>
    </location>
    <ligand>
        <name>ATP</name>
        <dbReference type="ChEBI" id="CHEBI:30616"/>
    </ligand>
</feature>
<dbReference type="InterPro" id="IPR036615">
    <property type="entry name" value="Mur_ligase_C_dom_sf"/>
</dbReference>
<evidence type="ECO:0000256" key="10">
    <source>
        <dbReference type="HAMAP-Rule" id="MF_02019"/>
    </source>
</evidence>
<dbReference type="PANTHER" id="PTHR43024">
    <property type="entry name" value="UDP-N-ACETYLMURAMOYL-TRIPEPTIDE--D-ALANYL-D-ALANINE LIGASE"/>
    <property type="match status" value="1"/>
</dbReference>
<keyword evidence="4 10" id="KW-0547">Nucleotide-binding</keyword>
<dbReference type="NCBIfam" id="TIGR01143">
    <property type="entry name" value="murF"/>
    <property type="match status" value="1"/>
</dbReference>
<dbReference type="GO" id="GO:0047480">
    <property type="term" value="F:UDP-N-acetylmuramoyl-tripeptide-D-alanyl-D-alanine ligase activity"/>
    <property type="evidence" value="ECO:0007669"/>
    <property type="project" value="UniProtKB-EC"/>
</dbReference>
<comment type="catalytic activity">
    <reaction evidence="10 11">
        <text>D-alanyl-D-alanine + UDP-N-acetyl-alpha-D-muramoyl-L-alanyl-gamma-D-glutamyl-meso-2,6-diaminopimelate + ATP = UDP-N-acetyl-alpha-D-muramoyl-L-alanyl-gamma-D-glutamyl-meso-2,6-diaminopimeloyl-D-alanyl-D-alanine + ADP + phosphate + H(+)</text>
        <dbReference type="Rhea" id="RHEA:28374"/>
        <dbReference type="ChEBI" id="CHEBI:15378"/>
        <dbReference type="ChEBI" id="CHEBI:30616"/>
        <dbReference type="ChEBI" id="CHEBI:43474"/>
        <dbReference type="ChEBI" id="CHEBI:57822"/>
        <dbReference type="ChEBI" id="CHEBI:61386"/>
        <dbReference type="ChEBI" id="CHEBI:83905"/>
        <dbReference type="ChEBI" id="CHEBI:456216"/>
        <dbReference type="EC" id="6.3.2.10"/>
    </reaction>
</comment>
<evidence type="ECO:0000256" key="6">
    <source>
        <dbReference type="ARBA" id="ARBA00022960"/>
    </source>
</evidence>
<keyword evidence="9 10" id="KW-0961">Cell wall biogenesis/degradation</keyword>
<evidence type="ECO:0000259" key="14">
    <source>
        <dbReference type="Pfam" id="PF08245"/>
    </source>
</evidence>
<dbReference type="InterPro" id="IPR036565">
    <property type="entry name" value="Mur-like_cat_sf"/>
</dbReference>
<reference evidence="15 16" key="1">
    <citation type="submission" date="2024-06" db="EMBL/GenBank/DDBJ databases">
        <authorList>
            <person name="Li Z."/>
            <person name="Jiang Y."/>
        </authorList>
    </citation>
    <scope>NUCLEOTIDE SEQUENCE [LARGE SCALE GENOMIC DNA]</scope>
    <source>
        <strain evidence="15 16">HSW-8</strain>
    </source>
</reference>
<keyword evidence="5 10" id="KW-0067">ATP-binding</keyword>
<comment type="function">
    <text evidence="10 11">Involved in cell wall formation. Catalyzes the final step in the synthesis of UDP-N-acetylmuramoyl-pentapeptide, the precursor of murein.</text>
</comment>
<evidence type="ECO:0000256" key="2">
    <source>
        <dbReference type="ARBA" id="ARBA00022598"/>
    </source>
</evidence>
<comment type="pathway">
    <text evidence="10 11">Cell wall biogenesis; peptidoglycan biosynthesis.</text>
</comment>
<evidence type="ECO:0000256" key="11">
    <source>
        <dbReference type="RuleBase" id="RU004136"/>
    </source>
</evidence>
<keyword evidence="7 10" id="KW-0573">Peptidoglycan synthesis</keyword>
<dbReference type="InterPro" id="IPR013221">
    <property type="entry name" value="Mur_ligase_cen"/>
</dbReference>
<dbReference type="Proteomes" id="UP001465331">
    <property type="component" value="Unassembled WGS sequence"/>
</dbReference>
<dbReference type="EC" id="6.3.2.10" evidence="10 11"/>
<dbReference type="SUPFAM" id="SSF53244">
    <property type="entry name" value="MurD-like peptide ligases, peptide-binding domain"/>
    <property type="match status" value="1"/>
</dbReference>
<dbReference type="RefSeq" id="WP_352888729.1">
    <property type="nucleotide sequence ID" value="NZ_JBEPIJ010000006.1"/>
</dbReference>
<dbReference type="Gene3D" id="3.40.1390.10">
    <property type="entry name" value="MurE/MurF, N-terminal domain"/>
    <property type="match status" value="1"/>
</dbReference>
<evidence type="ECO:0000256" key="9">
    <source>
        <dbReference type="ARBA" id="ARBA00023316"/>
    </source>
</evidence>
<protein>
    <recommendedName>
        <fullName evidence="10 11">UDP-N-acetylmuramoyl-tripeptide--D-alanyl-D-alanine ligase</fullName>
        <ecNumber evidence="10 11">6.3.2.10</ecNumber>
    </recommendedName>
    <alternativeName>
        <fullName evidence="10">D-alanyl-D-alanine-adding enzyme</fullName>
    </alternativeName>
</protein>
<dbReference type="Gene3D" id="3.90.190.20">
    <property type="entry name" value="Mur ligase, C-terminal domain"/>
    <property type="match status" value="1"/>
</dbReference>
<feature type="domain" description="Mur ligase central" evidence="14">
    <location>
        <begin position="103"/>
        <end position="290"/>
    </location>
</feature>
<dbReference type="InterPro" id="IPR005863">
    <property type="entry name" value="UDP-N-AcMur_synth"/>
</dbReference>
<evidence type="ECO:0000259" key="12">
    <source>
        <dbReference type="Pfam" id="PF01225"/>
    </source>
</evidence>
<accession>A0ABV2A9C7</accession>
<evidence type="ECO:0000256" key="5">
    <source>
        <dbReference type="ARBA" id="ARBA00022840"/>
    </source>
</evidence>
<dbReference type="EMBL" id="JBEPIJ010000006">
    <property type="protein sequence ID" value="MES0873867.1"/>
    <property type="molecule type" value="Genomic_DNA"/>
</dbReference>
<proteinExistence type="inferred from homology"/>
<dbReference type="SUPFAM" id="SSF53623">
    <property type="entry name" value="MurD-like peptide ligases, catalytic domain"/>
    <property type="match status" value="1"/>
</dbReference>
<comment type="similarity">
    <text evidence="10">Belongs to the MurCDEF family. MurF subfamily.</text>
</comment>
<evidence type="ECO:0000256" key="3">
    <source>
        <dbReference type="ARBA" id="ARBA00022618"/>
    </source>
</evidence>
<dbReference type="InterPro" id="IPR051046">
    <property type="entry name" value="MurCDEF_CellWall_CoF430Synth"/>
</dbReference>
<dbReference type="InterPro" id="IPR000713">
    <property type="entry name" value="Mur_ligase_N"/>
</dbReference>
<comment type="caution">
    <text evidence="15">The sequence shown here is derived from an EMBL/GenBank/DDBJ whole genome shotgun (WGS) entry which is preliminary data.</text>
</comment>
<dbReference type="Pfam" id="PF01225">
    <property type="entry name" value="Mur_ligase"/>
    <property type="match status" value="1"/>
</dbReference>
<dbReference type="PANTHER" id="PTHR43024:SF1">
    <property type="entry name" value="UDP-N-ACETYLMURAMOYL-TRIPEPTIDE--D-ALANYL-D-ALANINE LIGASE"/>
    <property type="match status" value="1"/>
</dbReference>
<keyword evidence="1 10" id="KW-0963">Cytoplasm</keyword>
<evidence type="ECO:0000256" key="8">
    <source>
        <dbReference type="ARBA" id="ARBA00023306"/>
    </source>
</evidence>
<dbReference type="SUPFAM" id="SSF63418">
    <property type="entry name" value="MurE/MurF N-terminal domain"/>
    <property type="match status" value="1"/>
</dbReference>
<dbReference type="Pfam" id="PF08245">
    <property type="entry name" value="Mur_ligase_M"/>
    <property type="match status" value="1"/>
</dbReference>
<keyword evidence="8 10" id="KW-0131">Cell cycle</keyword>
<keyword evidence="3 10" id="KW-0132">Cell division</keyword>
<comment type="subcellular location">
    <subcellularLocation>
        <location evidence="10 11">Cytoplasm</location>
    </subcellularLocation>
</comment>
<sequence length="452" mass="46929">MMTLAELAQAIGGELRGGDVAFGGVSIDSRALVAGELFVALRGERHDGHAFVAQAQAAGAAAALVSQWCACALPQLRVDDTLVGLQRAAAHWRARRSMPVVAVTGSNGKTTTKQMLAAIFTARGPVLATRGNLNNHIGVPLTLLRLRDEHRTAVIEMGANHLGEIAALAALARPDVGVVTQAGDAHLEGFGSREGIARGKGELFAALDGGVAVINADDVYAPLWRGLAAKAAHLHFGIDADADVRAQHIEILADGAGSRFTLRTPDGAAPVHLALPGRHNVMNALAAAACGVALGLGVGEIAQRLAAVEAPQGRLSWKRTPQGARVLDDSYNANPGSLRAAIELLSQLPGQRWLVLGDMAELGADAAELHRDAGRFARARGIHRLYVLGRLAAQAADGFGTGAEAFDDLAALQAALRERLDADTVVLVKGSRSARMERVVEALTGGADDGAH</sequence>
<feature type="domain" description="Mur ligase N-terminal catalytic" evidence="12">
    <location>
        <begin position="24"/>
        <end position="66"/>
    </location>
</feature>
<dbReference type="HAMAP" id="MF_02019">
    <property type="entry name" value="MurF"/>
    <property type="match status" value="1"/>
</dbReference>
<gene>
    <name evidence="10 15" type="primary">murF</name>
    <name evidence="15" type="ORF">ABSH63_07620</name>
</gene>
<keyword evidence="16" id="KW-1185">Reference proteome</keyword>
<keyword evidence="2 10" id="KW-0436">Ligase</keyword>
<dbReference type="InterPro" id="IPR035911">
    <property type="entry name" value="MurE/MurF_N"/>
</dbReference>
<keyword evidence="6 10" id="KW-0133">Cell shape</keyword>
<dbReference type="InterPro" id="IPR004101">
    <property type="entry name" value="Mur_ligase_C"/>
</dbReference>
<dbReference type="Gene3D" id="3.40.1190.10">
    <property type="entry name" value="Mur-like, catalytic domain"/>
    <property type="match status" value="1"/>
</dbReference>
<evidence type="ECO:0000256" key="7">
    <source>
        <dbReference type="ARBA" id="ARBA00022984"/>
    </source>
</evidence>
<evidence type="ECO:0000313" key="15">
    <source>
        <dbReference type="EMBL" id="MES0873867.1"/>
    </source>
</evidence>
<evidence type="ECO:0000259" key="13">
    <source>
        <dbReference type="Pfam" id="PF02875"/>
    </source>
</evidence>
<evidence type="ECO:0000256" key="1">
    <source>
        <dbReference type="ARBA" id="ARBA00022490"/>
    </source>
</evidence>
<organism evidence="15 16">
    <name type="scientific">Sinimarinibacterium thermocellulolyticum</name>
    <dbReference type="NCBI Taxonomy" id="3170016"/>
    <lineage>
        <taxon>Bacteria</taxon>
        <taxon>Pseudomonadati</taxon>
        <taxon>Pseudomonadota</taxon>
        <taxon>Gammaproteobacteria</taxon>
        <taxon>Nevskiales</taxon>
        <taxon>Nevskiaceae</taxon>
        <taxon>Sinimarinibacterium</taxon>
    </lineage>
</organism>
<feature type="domain" description="Mur ligase C-terminal" evidence="13">
    <location>
        <begin position="313"/>
        <end position="432"/>
    </location>
</feature>
<dbReference type="Pfam" id="PF02875">
    <property type="entry name" value="Mur_ligase_C"/>
    <property type="match status" value="1"/>
</dbReference>